<dbReference type="SUPFAM" id="SSF51735">
    <property type="entry name" value="NAD(P)-binding Rossmann-fold domains"/>
    <property type="match status" value="1"/>
</dbReference>
<dbReference type="Proteomes" id="UP001516023">
    <property type="component" value="Unassembled WGS sequence"/>
</dbReference>
<keyword evidence="3" id="KW-0732">Signal</keyword>
<gene>
    <name evidence="4" type="ORF">HJC23_004809</name>
</gene>
<reference evidence="4 5" key="1">
    <citation type="journal article" date="2020" name="G3 (Bethesda)">
        <title>Improved Reference Genome for Cyclotella cryptica CCMP332, a Model for Cell Wall Morphogenesis, Salinity Adaptation, and Lipid Production in Diatoms (Bacillariophyta).</title>
        <authorList>
            <person name="Roberts W.R."/>
            <person name="Downey K.M."/>
            <person name="Ruck E.C."/>
            <person name="Traller J.C."/>
            <person name="Alverson A.J."/>
        </authorList>
    </citation>
    <scope>NUCLEOTIDE SEQUENCE [LARGE SCALE GENOMIC DNA]</scope>
    <source>
        <strain evidence="4 5">CCMP332</strain>
    </source>
</reference>
<accession>A0ABD3PZ50</accession>
<sequence length="416" mass="47355">MHITTLVVVLYHLSLPQYNAFQPPAQTSNQIRTVLPQQHLRGINQAFDGLHGEETTTNFEGVINRLLIFGLGNIGTLLAESSSRCTIHDNENNVRNDRDVYTPSYFDHIYGTTRDEKTIDGVQVLNMSSCQEWKHILPTCTHILVTVPPIDSHFNSKQQIYVGGRPRKWTYFCDSILNHPHVSLREMIPKSTWIGYISTTSVYGNHDGEWVTEDSELKCQPGSKGELYLKAEEEWRKAARECGWKLHIFRCAGLYGNGRSALHTLMKCGFEPRMGDDGAGAVKRVEYPTSRIHEEDVVWAILRAMLHHDHSAVGQGCIWNLADDDPAPRSEVMFYGSKLLDETGIAPFPDRALTPVNSIVGEQQESQREKRRKLDRKRVCNLRMKTGLLPDGRLIYPTYREGLKSILRNNKDAWLL</sequence>
<comment type="similarity">
    <text evidence="1">Belongs to the NAD(P)-dependent epimerase/dehydratase family.</text>
</comment>
<feature type="chain" id="PRO_5044807066" description="NAD-dependent epimerase/dehydratase domain-containing protein" evidence="3">
    <location>
        <begin position="21"/>
        <end position="416"/>
    </location>
</feature>
<dbReference type="EMBL" id="JABMIG020000097">
    <property type="protein sequence ID" value="KAL3792884.1"/>
    <property type="molecule type" value="Genomic_DNA"/>
</dbReference>
<evidence type="ECO:0000256" key="1">
    <source>
        <dbReference type="ARBA" id="ARBA00007637"/>
    </source>
</evidence>
<evidence type="ECO:0000256" key="2">
    <source>
        <dbReference type="ARBA" id="ARBA00023027"/>
    </source>
</evidence>
<dbReference type="InterPro" id="IPR036291">
    <property type="entry name" value="NAD(P)-bd_dom_sf"/>
</dbReference>
<protein>
    <recommendedName>
        <fullName evidence="6">NAD-dependent epimerase/dehydratase domain-containing protein</fullName>
    </recommendedName>
</protein>
<evidence type="ECO:0000313" key="5">
    <source>
        <dbReference type="Proteomes" id="UP001516023"/>
    </source>
</evidence>
<proteinExistence type="inferred from homology"/>
<dbReference type="Gene3D" id="3.40.50.720">
    <property type="entry name" value="NAD(P)-binding Rossmann-like Domain"/>
    <property type="match status" value="1"/>
</dbReference>
<keyword evidence="5" id="KW-1185">Reference proteome</keyword>
<evidence type="ECO:0000256" key="3">
    <source>
        <dbReference type="SAM" id="SignalP"/>
    </source>
</evidence>
<dbReference type="AlphaFoldDB" id="A0ABD3PZ50"/>
<evidence type="ECO:0000313" key="4">
    <source>
        <dbReference type="EMBL" id="KAL3792884.1"/>
    </source>
</evidence>
<organism evidence="4 5">
    <name type="scientific">Cyclotella cryptica</name>
    <dbReference type="NCBI Taxonomy" id="29204"/>
    <lineage>
        <taxon>Eukaryota</taxon>
        <taxon>Sar</taxon>
        <taxon>Stramenopiles</taxon>
        <taxon>Ochrophyta</taxon>
        <taxon>Bacillariophyta</taxon>
        <taxon>Coscinodiscophyceae</taxon>
        <taxon>Thalassiosirophycidae</taxon>
        <taxon>Stephanodiscales</taxon>
        <taxon>Stephanodiscaceae</taxon>
        <taxon>Cyclotella</taxon>
    </lineage>
</organism>
<dbReference type="PANTHER" id="PTHR43574">
    <property type="entry name" value="EPIMERASE-RELATED"/>
    <property type="match status" value="1"/>
</dbReference>
<feature type="signal peptide" evidence="3">
    <location>
        <begin position="1"/>
        <end position="20"/>
    </location>
</feature>
<evidence type="ECO:0008006" key="6">
    <source>
        <dbReference type="Google" id="ProtNLM"/>
    </source>
</evidence>
<comment type="caution">
    <text evidence="4">The sequence shown here is derived from an EMBL/GenBank/DDBJ whole genome shotgun (WGS) entry which is preliminary data.</text>
</comment>
<name>A0ABD3PZ50_9STRA</name>
<keyword evidence="2" id="KW-0520">NAD</keyword>